<dbReference type="AlphaFoldDB" id="A0A562DMD3"/>
<reference evidence="1 2" key="1">
    <citation type="submission" date="2019-07" db="EMBL/GenBank/DDBJ databases">
        <title>Genome sequencing of lignin-degrading bacterial isolates.</title>
        <authorList>
            <person name="Gladden J."/>
        </authorList>
    </citation>
    <scope>NUCLEOTIDE SEQUENCE [LARGE SCALE GENOMIC DNA]</scope>
    <source>
        <strain evidence="1 2">J45</strain>
    </source>
</reference>
<comment type="caution">
    <text evidence="1">The sequence shown here is derived from an EMBL/GenBank/DDBJ whole genome shotgun (WGS) entry which is preliminary data.</text>
</comment>
<protein>
    <submittedName>
        <fullName evidence="1">Uncharacterized protein</fullName>
    </submittedName>
</protein>
<proteinExistence type="predicted"/>
<dbReference type="Proteomes" id="UP000317573">
    <property type="component" value="Unassembled WGS sequence"/>
</dbReference>
<organism evidence="1 2">
    <name type="scientific">Rhodococcus rhodochrous J45</name>
    <dbReference type="NCBI Taxonomy" id="935266"/>
    <lineage>
        <taxon>Bacteria</taxon>
        <taxon>Bacillati</taxon>
        <taxon>Actinomycetota</taxon>
        <taxon>Actinomycetes</taxon>
        <taxon>Mycobacteriales</taxon>
        <taxon>Nocardiaceae</taxon>
        <taxon>Rhodococcus</taxon>
    </lineage>
</organism>
<evidence type="ECO:0000313" key="1">
    <source>
        <dbReference type="EMBL" id="TWH10831.1"/>
    </source>
</evidence>
<sequence length="88" mass="10043">MSPPYTRRFARRLTGESRGKTLGMATYRVIDPTGNVVDTKEIESADDAHAWFVDQRADNSELGWRMEAQNEQDGTWHFFDDTEGTSSK</sequence>
<name>A0A562DMD3_RHORH</name>
<accession>A0A562DMD3</accession>
<evidence type="ECO:0000313" key="2">
    <source>
        <dbReference type="Proteomes" id="UP000317573"/>
    </source>
</evidence>
<dbReference type="EMBL" id="VLJT01000039">
    <property type="protein sequence ID" value="TWH10831.1"/>
    <property type="molecule type" value="Genomic_DNA"/>
</dbReference>
<gene>
    <name evidence="1" type="ORF">L618_000400003120</name>
</gene>